<dbReference type="PROSITE" id="PS50112">
    <property type="entry name" value="PAS"/>
    <property type="match status" value="1"/>
</dbReference>
<dbReference type="FunFam" id="3.30.70.270:FF:000001">
    <property type="entry name" value="Diguanylate cyclase domain protein"/>
    <property type="match status" value="1"/>
</dbReference>
<sequence>MNGAFDRIFPARALQTGFRRLPGLVLKVLLPVLLTWLISSLALFAIFSRQAERQGYDDLRARLEAYASDKANELSSPLWNFQHDLVARLMQSYRHNDDLLVVSLHDAAGKLLHEALGTGPPPKGNIFETKREIVHKNADRAETLGTLTVVFHDGRLLNSLAEYRARDALNLGLVLAVLALSLWWTVHRIVGRPLARLEKSLLRNAREPSREPIVWAGQDELARVAAAYNGLLEEVDRRTGELVEANAALAGEIVRRNQAEEKLLLAAKVFEVAVEGVAVTDVGGVIRSVNSSFERITGYRQDEAVGRRLDILGSGRHTPAFFAGILLSLRRHGAWEGEIWNRRKNGEVYPQRTTASAVLDAAGRISHYVCVFQDITEAKRQQQAMERMAFHDTLTGLPNRANLDERLRQTLGHAARHGGAFSLLFLDLDNFKAVNDSLGHDVGDALLAILAARLRNVLRAEDTLARQGGDEFIILAPDADTPDKAANLAQRVASAMRKSVPLQGYDIPCSASVGIAMYPQDGVTPQDLIKHADMAMYRAKSQGGGASRFFATGMDLQARKRLSLETRLHKALERDEFSLQYQPVLQADTMTVSGAEALLRWNCGGQSIPPAEFIPVAESNNAIIPIGAWVLERASLQAAALARGPRTPFTLSVNVSARQFHHEGFLNDVTAAAERLAGTNTRLHLELTESALIIDPDAATRTIHLLKEMGVGIVLDDFGTGYSSLKHLLDLPIDGFKIDRGFVSAIHSCARSRAIITALVNLSLGLSVSVVAEGVENTGQLDFLRGTGCPEFQGFLAWPALPLESFPAPGSTPRNAAG</sequence>
<dbReference type="PROSITE" id="PS50883">
    <property type="entry name" value="EAL"/>
    <property type="match status" value="1"/>
</dbReference>
<keyword evidence="1" id="KW-0472">Membrane</keyword>
<feature type="domain" description="PAC" evidence="3">
    <location>
        <begin position="335"/>
        <end position="387"/>
    </location>
</feature>
<dbReference type="CDD" id="cd01949">
    <property type="entry name" value="GGDEF"/>
    <property type="match status" value="1"/>
</dbReference>
<dbReference type="NCBIfam" id="TIGR00254">
    <property type="entry name" value="GGDEF"/>
    <property type="match status" value="1"/>
</dbReference>
<organism evidence="7 8">
    <name type="scientific">Fundidesulfovibrio magnetotacticus</name>
    <dbReference type="NCBI Taxonomy" id="2730080"/>
    <lineage>
        <taxon>Bacteria</taxon>
        <taxon>Pseudomonadati</taxon>
        <taxon>Thermodesulfobacteriota</taxon>
        <taxon>Desulfovibrionia</taxon>
        <taxon>Desulfovibrionales</taxon>
        <taxon>Desulfovibrionaceae</taxon>
        <taxon>Fundidesulfovibrio</taxon>
    </lineage>
</organism>
<feature type="domain" description="GGDEF" evidence="6">
    <location>
        <begin position="419"/>
        <end position="552"/>
    </location>
</feature>
<dbReference type="PANTHER" id="PTHR44757">
    <property type="entry name" value="DIGUANYLATE CYCLASE DGCP"/>
    <property type="match status" value="1"/>
</dbReference>
<dbReference type="Gene3D" id="3.20.20.450">
    <property type="entry name" value="EAL domain"/>
    <property type="match status" value="1"/>
</dbReference>
<gene>
    <name evidence="7" type="ORF">NNJEOMEG_01963</name>
</gene>
<dbReference type="InterPro" id="IPR003660">
    <property type="entry name" value="HAMP_dom"/>
</dbReference>
<dbReference type="SMART" id="SM00052">
    <property type="entry name" value="EAL"/>
    <property type="match status" value="1"/>
</dbReference>
<dbReference type="PROSITE" id="PS50885">
    <property type="entry name" value="HAMP"/>
    <property type="match status" value="1"/>
</dbReference>
<dbReference type="SMART" id="SM00267">
    <property type="entry name" value="GGDEF"/>
    <property type="match status" value="1"/>
</dbReference>
<feature type="domain" description="HAMP" evidence="5">
    <location>
        <begin position="188"/>
        <end position="240"/>
    </location>
</feature>
<feature type="transmembrane region" description="Helical" evidence="1">
    <location>
        <begin position="28"/>
        <end position="47"/>
    </location>
</feature>
<dbReference type="RefSeq" id="WP_173083905.1">
    <property type="nucleotide sequence ID" value="NZ_BLTE01000008.1"/>
</dbReference>
<dbReference type="SUPFAM" id="SSF55073">
    <property type="entry name" value="Nucleotide cyclase"/>
    <property type="match status" value="1"/>
</dbReference>
<dbReference type="InterPro" id="IPR000700">
    <property type="entry name" value="PAS-assoc_C"/>
</dbReference>
<dbReference type="Pfam" id="PF13426">
    <property type="entry name" value="PAS_9"/>
    <property type="match status" value="1"/>
</dbReference>
<keyword evidence="8" id="KW-1185">Reference proteome</keyword>
<proteinExistence type="predicted"/>
<evidence type="ECO:0000259" key="6">
    <source>
        <dbReference type="PROSITE" id="PS50887"/>
    </source>
</evidence>
<dbReference type="InterPro" id="IPR029787">
    <property type="entry name" value="Nucleotide_cyclase"/>
</dbReference>
<protein>
    <submittedName>
        <fullName evidence="7">Putative signaling protein</fullName>
    </submittedName>
</protein>
<dbReference type="InterPro" id="IPR000160">
    <property type="entry name" value="GGDEF_dom"/>
</dbReference>
<dbReference type="Proteomes" id="UP000494245">
    <property type="component" value="Unassembled WGS sequence"/>
</dbReference>
<dbReference type="GO" id="GO:0003824">
    <property type="term" value="F:catalytic activity"/>
    <property type="evidence" value="ECO:0007669"/>
    <property type="project" value="UniProtKB-ARBA"/>
</dbReference>
<dbReference type="NCBIfam" id="TIGR00229">
    <property type="entry name" value="sensory_box"/>
    <property type="match status" value="1"/>
</dbReference>
<dbReference type="InterPro" id="IPR035965">
    <property type="entry name" value="PAS-like_dom_sf"/>
</dbReference>
<dbReference type="InterPro" id="IPR001610">
    <property type="entry name" value="PAC"/>
</dbReference>
<reference evidence="7 8" key="1">
    <citation type="submission" date="2020-04" db="EMBL/GenBank/DDBJ databases">
        <authorList>
            <consortium name="Desulfovibrio sp. FSS-1 genome sequencing consortium"/>
            <person name="Shimoshige H."/>
            <person name="Kobayashi H."/>
            <person name="Maekawa T."/>
        </authorList>
    </citation>
    <scope>NUCLEOTIDE SEQUENCE [LARGE SCALE GENOMIC DNA]</scope>
    <source>
        <strain evidence="7 8">SIID29052-01</strain>
    </source>
</reference>
<dbReference type="Gene3D" id="3.30.70.270">
    <property type="match status" value="1"/>
</dbReference>
<dbReference type="InterPro" id="IPR043128">
    <property type="entry name" value="Rev_trsase/Diguanyl_cyclase"/>
</dbReference>
<evidence type="ECO:0000259" key="4">
    <source>
        <dbReference type="PROSITE" id="PS50883"/>
    </source>
</evidence>
<dbReference type="InterPro" id="IPR035919">
    <property type="entry name" value="EAL_sf"/>
</dbReference>
<dbReference type="Pfam" id="PF00563">
    <property type="entry name" value="EAL"/>
    <property type="match status" value="1"/>
</dbReference>
<evidence type="ECO:0000259" key="5">
    <source>
        <dbReference type="PROSITE" id="PS50885"/>
    </source>
</evidence>
<dbReference type="EMBL" id="BLTE01000008">
    <property type="protein sequence ID" value="GFK94124.1"/>
    <property type="molecule type" value="Genomic_DNA"/>
</dbReference>
<feature type="transmembrane region" description="Helical" evidence="1">
    <location>
        <begin position="168"/>
        <end position="186"/>
    </location>
</feature>
<accession>A0A6V8LQY1</accession>
<dbReference type="SUPFAM" id="SSF55785">
    <property type="entry name" value="PYP-like sensor domain (PAS domain)"/>
    <property type="match status" value="1"/>
</dbReference>
<dbReference type="InterPro" id="IPR000014">
    <property type="entry name" value="PAS"/>
</dbReference>
<dbReference type="CDD" id="cd01948">
    <property type="entry name" value="EAL"/>
    <property type="match status" value="1"/>
</dbReference>
<dbReference type="SMART" id="SM00086">
    <property type="entry name" value="PAC"/>
    <property type="match status" value="1"/>
</dbReference>
<dbReference type="Pfam" id="PF00990">
    <property type="entry name" value="GGDEF"/>
    <property type="match status" value="1"/>
</dbReference>
<evidence type="ECO:0000313" key="8">
    <source>
        <dbReference type="Proteomes" id="UP000494245"/>
    </source>
</evidence>
<dbReference type="AlphaFoldDB" id="A0A6V8LQY1"/>
<feature type="domain" description="EAL" evidence="4">
    <location>
        <begin position="561"/>
        <end position="814"/>
    </location>
</feature>
<dbReference type="PROSITE" id="PS50113">
    <property type="entry name" value="PAC"/>
    <property type="match status" value="1"/>
</dbReference>
<evidence type="ECO:0000313" key="7">
    <source>
        <dbReference type="EMBL" id="GFK94124.1"/>
    </source>
</evidence>
<dbReference type="CDD" id="cd00130">
    <property type="entry name" value="PAS"/>
    <property type="match status" value="1"/>
</dbReference>
<keyword evidence="1" id="KW-0812">Transmembrane</keyword>
<dbReference type="PANTHER" id="PTHR44757:SF2">
    <property type="entry name" value="BIOFILM ARCHITECTURE MAINTENANCE PROTEIN MBAA"/>
    <property type="match status" value="1"/>
</dbReference>
<name>A0A6V8LQY1_9BACT</name>
<evidence type="ECO:0000259" key="3">
    <source>
        <dbReference type="PROSITE" id="PS50113"/>
    </source>
</evidence>
<dbReference type="GO" id="GO:0007165">
    <property type="term" value="P:signal transduction"/>
    <property type="evidence" value="ECO:0007669"/>
    <property type="project" value="InterPro"/>
</dbReference>
<evidence type="ECO:0000259" key="2">
    <source>
        <dbReference type="PROSITE" id="PS50112"/>
    </source>
</evidence>
<dbReference type="Gene3D" id="3.30.450.20">
    <property type="entry name" value="PAS domain"/>
    <property type="match status" value="1"/>
</dbReference>
<dbReference type="GO" id="GO:0016020">
    <property type="term" value="C:membrane"/>
    <property type="evidence" value="ECO:0007669"/>
    <property type="project" value="InterPro"/>
</dbReference>
<dbReference type="InterPro" id="IPR001633">
    <property type="entry name" value="EAL_dom"/>
</dbReference>
<comment type="caution">
    <text evidence="7">The sequence shown here is derived from an EMBL/GenBank/DDBJ whole genome shotgun (WGS) entry which is preliminary data.</text>
</comment>
<feature type="domain" description="PAS" evidence="2">
    <location>
        <begin position="268"/>
        <end position="307"/>
    </location>
</feature>
<dbReference type="SMART" id="SM00091">
    <property type="entry name" value="PAS"/>
    <property type="match status" value="1"/>
</dbReference>
<evidence type="ECO:0000256" key="1">
    <source>
        <dbReference type="SAM" id="Phobius"/>
    </source>
</evidence>
<dbReference type="SUPFAM" id="SSF141868">
    <property type="entry name" value="EAL domain-like"/>
    <property type="match status" value="1"/>
</dbReference>
<dbReference type="PROSITE" id="PS50887">
    <property type="entry name" value="GGDEF"/>
    <property type="match status" value="1"/>
</dbReference>
<keyword evidence="1" id="KW-1133">Transmembrane helix</keyword>
<dbReference type="InterPro" id="IPR052155">
    <property type="entry name" value="Biofilm_reg_signaling"/>
</dbReference>
<reference evidence="7 8" key="2">
    <citation type="submission" date="2020-05" db="EMBL/GenBank/DDBJ databases">
        <title>Draft genome sequence of Desulfovibrio sp. strainFSS-1.</title>
        <authorList>
            <person name="Shimoshige H."/>
            <person name="Kobayashi H."/>
            <person name="Maekawa T."/>
        </authorList>
    </citation>
    <scope>NUCLEOTIDE SEQUENCE [LARGE SCALE GENOMIC DNA]</scope>
    <source>
        <strain evidence="7 8">SIID29052-01</strain>
    </source>
</reference>